<sequence>MKVFVTGATGFVGTAVVKELISAGHQVLGLARSQSSADALVAAGAIVHHGDLENLESIRSGAAAADGVIHAGFIHDFSRFKEVCEVDRIAIETIGNTLAGSQRPFVVTSGTALVSPGMLATENTPTRMDTQKFPRVSESAGLAFASQGVRASAVRLSPSVHGEGDAHGFVPILVNIARSKGVSAYIGDGLNRWNAVHRLDAAQLFRLALEKGEAGTHYHAVGDESITLKTVAEAIGKQLNLPVVSVSPEQAPEHFGWFASFAGIDCPASSELTQQWLDWKPVHPSLADDLAGNVYFS</sequence>
<name>A0A173MQD1_9BACT</name>
<protein>
    <submittedName>
        <fullName evidence="2">Nucleoside-diphosphate-sugar epimerase</fullName>
    </submittedName>
</protein>
<feature type="domain" description="NAD-dependent epimerase/dehydratase" evidence="1">
    <location>
        <begin position="3"/>
        <end position="218"/>
    </location>
</feature>
<dbReference type="GO" id="GO:0004029">
    <property type="term" value="F:aldehyde dehydrogenase (NAD+) activity"/>
    <property type="evidence" value="ECO:0007669"/>
    <property type="project" value="TreeGrafter"/>
</dbReference>
<organism evidence="2 3">
    <name type="scientific">Filimonas lacunae</name>
    <dbReference type="NCBI Taxonomy" id="477680"/>
    <lineage>
        <taxon>Bacteria</taxon>
        <taxon>Pseudomonadati</taxon>
        <taxon>Bacteroidota</taxon>
        <taxon>Chitinophagia</taxon>
        <taxon>Chitinophagales</taxon>
        <taxon>Chitinophagaceae</taxon>
        <taxon>Filimonas</taxon>
    </lineage>
</organism>
<dbReference type="InterPro" id="IPR001509">
    <property type="entry name" value="Epimerase_deHydtase"/>
</dbReference>
<keyword evidence="3" id="KW-1185">Reference proteome</keyword>
<dbReference type="SUPFAM" id="SSF51735">
    <property type="entry name" value="NAD(P)-binding Rossmann-fold domains"/>
    <property type="match status" value="1"/>
</dbReference>
<dbReference type="AlphaFoldDB" id="A0A173MQD1"/>
<dbReference type="InterPro" id="IPR051783">
    <property type="entry name" value="NAD(P)-dependent_oxidoreduct"/>
</dbReference>
<accession>A0A173MQD1</accession>
<dbReference type="STRING" id="477680.SAMN05421788_1011135"/>
<evidence type="ECO:0000313" key="2">
    <source>
        <dbReference type="EMBL" id="SIS77459.1"/>
    </source>
</evidence>
<proteinExistence type="predicted"/>
<evidence type="ECO:0000259" key="1">
    <source>
        <dbReference type="Pfam" id="PF01370"/>
    </source>
</evidence>
<dbReference type="RefSeq" id="WP_076376477.1">
    <property type="nucleotide sequence ID" value="NZ_AP017422.1"/>
</dbReference>
<dbReference type="EMBL" id="FTOR01000001">
    <property type="protein sequence ID" value="SIS77459.1"/>
    <property type="molecule type" value="Genomic_DNA"/>
</dbReference>
<reference evidence="3" key="1">
    <citation type="submission" date="2017-01" db="EMBL/GenBank/DDBJ databases">
        <authorList>
            <person name="Varghese N."/>
            <person name="Submissions S."/>
        </authorList>
    </citation>
    <scope>NUCLEOTIDE SEQUENCE [LARGE SCALE GENOMIC DNA]</scope>
    <source>
        <strain evidence="3">DSM 21054</strain>
    </source>
</reference>
<dbReference type="KEGG" id="fln:FLA_5750"/>
<dbReference type="OrthoDB" id="9807212at2"/>
<dbReference type="PANTHER" id="PTHR48079">
    <property type="entry name" value="PROTEIN YEEZ"/>
    <property type="match status" value="1"/>
</dbReference>
<dbReference type="Pfam" id="PF01370">
    <property type="entry name" value="Epimerase"/>
    <property type="match status" value="1"/>
</dbReference>
<gene>
    <name evidence="2" type="ORF">SAMN05421788_1011135</name>
</gene>
<dbReference type="CDD" id="cd05262">
    <property type="entry name" value="SDR_a7"/>
    <property type="match status" value="1"/>
</dbReference>
<dbReference type="PANTHER" id="PTHR48079:SF9">
    <property type="entry name" value="PUTATIVE-RELATED"/>
    <property type="match status" value="1"/>
</dbReference>
<dbReference type="InterPro" id="IPR036291">
    <property type="entry name" value="NAD(P)-bd_dom_sf"/>
</dbReference>
<dbReference type="Proteomes" id="UP000186917">
    <property type="component" value="Unassembled WGS sequence"/>
</dbReference>
<evidence type="ECO:0000313" key="3">
    <source>
        <dbReference type="Proteomes" id="UP000186917"/>
    </source>
</evidence>
<dbReference type="GO" id="GO:0005737">
    <property type="term" value="C:cytoplasm"/>
    <property type="evidence" value="ECO:0007669"/>
    <property type="project" value="TreeGrafter"/>
</dbReference>
<dbReference type="Gene3D" id="3.40.50.720">
    <property type="entry name" value="NAD(P)-binding Rossmann-like Domain"/>
    <property type="match status" value="1"/>
</dbReference>